<feature type="non-terminal residue" evidence="7">
    <location>
        <position position="338"/>
    </location>
</feature>
<dbReference type="InterPro" id="IPR054711">
    <property type="entry name" value="eIF3a_PCI_TPR-like"/>
</dbReference>
<dbReference type="Pfam" id="PF22591">
    <property type="entry name" value="eIF3a_PCI_TPR-like"/>
    <property type="match status" value="1"/>
</dbReference>
<dbReference type="AlphaFoldDB" id="A0A9W8AN46"/>
<dbReference type="GO" id="GO:0002188">
    <property type="term" value="P:translation reinitiation"/>
    <property type="evidence" value="ECO:0007669"/>
    <property type="project" value="TreeGrafter"/>
</dbReference>
<dbReference type="GO" id="GO:0003729">
    <property type="term" value="F:mRNA binding"/>
    <property type="evidence" value="ECO:0007669"/>
    <property type="project" value="TreeGrafter"/>
</dbReference>
<evidence type="ECO:0000256" key="1">
    <source>
        <dbReference type="ARBA" id="ARBA00004496"/>
    </source>
</evidence>
<dbReference type="Proteomes" id="UP001150925">
    <property type="component" value="Unassembled WGS sequence"/>
</dbReference>
<accession>A0A9W8AN46</accession>
<feature type="non-terminal residue" evidence="7">
    <location>
        <position position="1"/>
    </location>
</feature>
<name>A0A9W8AN46_9FUNG</name>
<protein>
    <submittedName>
        <fullName evidence="7">Eukaryotic translation initiation factor 3 subunit A</fullName>
    </submittedName>
</protein>
<proteinExistence type="predicted"/>
<evidence type="ECO:0000313" key="7">
    <source>
        <dbReference type="EMBL" id="KAJ1948355.1"/>
    </source>
</evidence>
<keyword evidence="3 7" id="KW-0396">Initiation factor</keyword>
<dbReference type="PANTHER" id="PTHR14005">
    <property type="entry name" value="EUKARYOTIC TRANSLATION INITIATION FACTOR 3, THETA SUBUNIT"/>
    <property type="match status" value="1"/>
</dbReference>
<dbReference type="FunFam" id="4.10.860.10:FF:000001">
    <property type="entry name" value="Eukaryotic translation initiation factor 3 subunit A"/>
    <property type="match status" value="1"/>
</dbReference>
<reference evidence="7" key="1">
    <citation type="submission" date="2022-07" db="EMBL/GenBank/DDBJ databases">
        <title>Phylogenomic reconstructions and comparative analyses of Kickxellomycotina fungi.</title>
        <authorList>
            <person name="Reynolds N.K."/>
            <person name="Stajich J.E."/>
            <person name="Barry K."/>
            <person name="Grigoriev I.V."/>
            <person name="Crous P."/>
            <person name="Smith M.E."/>
        </authorList>
    </citation>
    <scope>NUCLEOTIDE SEQUENCE</scope>
    <source>
        <strain evidence="7">RSA 1196</strain>
    </source>
</reference>
<dbReference type="GO" id="GO:0001732">
    <property type="term" value="P:formation of cytoplasmic translation initiation complex"/>
    <property type="evidence" value="ECO:0007669"/>
    <property type="project" value="TreeGrafter"/>
</dbReference>
<dbReference type="GO" id="GO:0071540">
    <property type="term" value="C:eukaryotic translation initiation factor 3 complex, eIF3e"/>
    <property type="evidence" value="ECO:0007669"/>
    <property type="project" value="TreeGrafter"/>
</dbReference>
<evidence type="ECO:0000256" key="5">
    <source>
        <dbReference type="ARBA" id="ARBA00022917"/>
    </source>
</evidence>
<dbReference type="OrthoDB" id="18884at2759"/>
<dbReference type="InterPro" id="IPR027512">
    <property type="entry name" value="EIF3A"/>
</dbReference>
<keyword evidence="4" id="KW-0694">RNA-binding</keyword>
<feature type="domain" description="eIF3a PCI" evidence="6">
    <location>
        <begin position="7"/>
        <end position="295"/>
    </location>
</feature>
<dbReference type="GO" id="GO:0071541">
    <property type="term" value="C:eukaryotic translation initiation factor 3 complex, eIF3m"/>
    <property type="evidence" value="ECO:0007669"/>
    <property type="project" value="TreeGrafter"/>
</dbReference>
<evidence type="ECO:0000259" key="6">
    <source>
        <dbReference type="Pfam" id="PF22591"/>
    </source>
</evidence>
<keyword evidence="5" id="KW-0648">Protein biosynthesis</keyword>
<dbReference type="EMBL" id="JANBPY010004359">
    <property type="protein sequence ID" value="KAJ1948355.1"/>
    <property type="molecule type" value="Genomic_DNA"/>
</dbReference>
<dbReference type="Gene3D" id="1.25.40.860">
    <property type="match status" value="2"/>
</dbReference>
<evidence type="ECO:0000256" key="4">
    <source>
        <dbReference type="ARBA" id="ARBA00022884"/>
    </source>
</evidence>
<sequence length="338" mass="39455">LEQINLEQVEDLDQMDVVNPEAILMGAVSDTQDKDRRDRELVMPWLRFLWETYRNTLDTLRNNTRLETIYQVVAIQALDFCLKFQRKNEFHRLSDRLRHHLQATIRNTNQAHGVDLKDADSMQRHLDLRFKQLQVATELELWQEAFRSIEDVHTLFCQGGTPKADMLIAYYEKLTGILTICGGDPLYLSAAWHRYYDTVRQHAKDMDTKDLERIAANVVLSTLAVPIVNPNMRVTTMNVSENKMRDNRYCTMLGLAHRPKRAILISDMIASGVLAQVSPDMRDFFYQMEEKFHPLSICRQVSPFLVNMQEHPEQSIYVKPLQNCMLTHLLQQLSQVYT</sequence>
<dbReference type="GO" id="GO:0003743">
    <property type="term" value="F:translation initiation factor activity"/>
    <property type="evidence" value="ECO:0007669"/>
    <property type="project" value="UniProtKB-KW"/>
</dbReference>
<comment type="caution">
    <text evidence="7">The sequence shown here is derived from an EMBL/GenBank/DDBJ whole genome shotgun (WGS) entry which is preliminary data.</text>
</comment>
<comment type="subcellular location">
    <subcellularLocation>
        <location evidence="1">Cytoplasm</location>
    </subcellularLocation>
</comment>
<evidence type="ECO:0000313" key="8">
    <source>
        <dbReference type="Proteomes" id="UP001150925"/>
    </source>
</evidence>
<keyword evidence="2" id="KW-0963">Cytoplasm</keyword>
<gene>
    <name evidence="7" type="primary">TIF32_2</name>
    <name evidence="7" type="ORF">IWQ62_006901</name>
</gene>
<organism evidence="7 8">
    <name type="scientific">Dispira parvispora</name>
    <dbReference type="NCBI Taxonomy" id="1520584"/>
    <lineage>
        <taxon>Eukaryota</taxon>
        <taxon>Fungi</taxon>
        <taxon>Fungi incertae sedis</taxon>
        <taxon>Zoopagomycota</taxon>
        <taxon>Kickxellomycotina</taxon>
        <taxon>Dimargaritomycetes</taxon>
        <taxon>Dimargaritales</taxon>
        <taxon>Dimargaritaceae</taxon>
        <taxon>Dispira</taxon>
    </lineage>
</organism>
<dbReference type="Gene3D" id="4.10.860.10">
    <property type="entry name" value="UVR domain"/>
    <property type="match status" value="1"/>
</dbReference>
<dbReference type="GO" id="GO:0043614">
    <property type="term" value="C:multi-eIF complex"/>
    <property type="evidence" value="ECO:0007669"/>
    <property type="project" value="TreeGrafter"/>
</dbReference>
<evidence type="ECO:0000256" key="2">
    <source>
        <dbReference type="ARBA" id="ARBA00022490"/>
    </source>
</evidence>
<dbReference type="PANTHER" id="PTHR14005:SF0">
    <property type="entry name" value="EUKARYOTIC TRANSLATION INITIATION FACTOR 3 SUBUNIT A"/>
    <property type="match status" value="1"/>
</dbReference>
<evidence type="ECO:0000256" key="3">
    <source>
        <dbReference type="ARBA" id="ARBA00022540"/>
    </source>
</evidence>
<keyword evidence="8" id="KW-1185">Reference proteome</keyword>